<dbReference type="AlphaFoldDB" id="A0A1I3YTZ3"/>
<evidence type="ECO:0000256" key="4">
    <source>
        <dbReference type="ARBA" id="ARBA00022452"/>
    </source>
</evidence>
<evidence type="ECO:0000256" key="2">
    <source>
        <dbReference type="ARBA" id="ARBA00007613"/>
    </source>
</evidence>
<dbReference type="InterPro" id="IPR051906">
    <property type="entry name" value="TolC-like"/>
</dbReference>
<organism evidence="10 11">
    <name type="scientific">Rhodanobacter glycinis</name>
    <dbReference type="NCBI Taxonomy" id="582702"/>
    <lineage>
        <taxon>Bacteria</taxon>
        <taxon>Pseudomonadati</taxon>
        <taxon>Pseudomonadota</taxon>
        <taxon>Gammaproteobacteria</taxon>
        <taxon>Lysobacterales</taxon>
        <taxon>Rhodanobacteraceae</taxon>
        <taxon>Rhodanobacter</taxon>
    </lineage>
</organism>
<evidence type="ECO:0000313" key="10">
    <source>
        <dbReference type="EMBL" id="SFK35230.1"/>
    </source>
</evidence>
<dbReference type="RefSeq" id="WP_008210111.1">
    <property type="nucleotide sequence ID" value="NZ_CP042807.1"/>
</dbReference>
<evidence type="ECO:0000313" key="12">
    <source>
        <dbReference type="Proteomes" id="UP000321807"/>
    </source>
</evidence>
<evidence type="ECO:0000313" key="9">
    <source>
        <dbReference type="EMBL" id="QEE25968.1"/>
    </source>
</evidence>
<keyword evidence="6" id="KW-0472">Membrane</keyword>
<reference evidence="11" key="2">
    <citation type="submission" date="2016-10" db="EMBL/GenBank/DDBJ databases">
        <authorList>
            <person name="Varghese N."/>
            <person name="Submissions S."/>
        </authorList>
    </citation>
    <scope>NUCLEOTIDE SEQUENCE [LARGE SCALE GENOMIC DNA]</scope>
    <source>
        <strain evidence="11">MO64</strain>
    </source>
</reference>
<keyword evidence="5" id="KW-0812">Transmembrane</keyword>
<evidence type="ECO:0000256" key="6">
    <source>
        <dbReference type="ARBA" id="ARBA00023136"/>
    </source>
</evidence>
<dbReference type="PANTHER" id="PTHR30026:SF20">
    <property type="entry name" value="OUTER MEMBRANE PROTEIN TOLC"/>
    <property type="match status" value="1"/>
</dbReference>
<dbReference type="InterPro" id="IPR010130">
    <property type="entry name" value="T1SS_OMP_TolC"/>
</dbReference>
<dbReference type="Pfam" id="PF02321">
    <property type="entry name" value="OEP"/>
    <property type="match status" value="2"/>
</dbReference>
<dbReference type="NCBIfam" id="TIGR01844">
    <property type="entry name" value="type_I_sec_TolC"/>
    <property type="match status" value="1"/>
</dbReference>
<dbReference type="GO" id="GO:1990281">
    <property type="term" value="C:efflux pump complex"/>
    <property type="evidence" value="ECO:0007669"/>
    <property type="project" value="TreeGrafter"/>
</dbReference>
<dbReference type="EMBL" id="FOSR01000002">
    <property type="protein sequence ID" value="SFK35230.1"/>
    <property type="molecule type" value="Genomic_DNA"/>
</dbReference>
<dbReference type="PANTHER" id="PTHR30026">
    <property type="entry name" value="OUTER MEMBRANE PROTEIN TOLC"/>
    <property type="match status" value="1"/>
</dbReference>
<reference evidence="10" key="1">
    <citation type="submission" date="2016-10" db="EMBL/GenBank/DDBJ databases">
        <authorList>
            <person name="de Groot N.N."/>
        </authorList>
    </citation>
    <scope>NUCLEOTIDE SEQUENCE [LARGE SCALE GENOMIC DNA]</scope>
    <source>
        <strain evidence="10">MO64</strain>
    </source>
</reference>
<proteinExistence type="inferred from homology"/>
<dbReference type="EMBL" id="CP042807">
    <property type="protein sequence ID" value="QEE25968.1"/>
    <property type="molecule type" value="Genomic_DNA"/>
</dbReference>
<keyword evidence="7" id="KW-0998">Cell outer membrane</keyword>
<keyword evidence="8" id="KW-0732">Signal</keyword>
<evidence type="ECO:0000256" key="7">
    <source>
        <dbReference type="ARBA" id="ARBA00023237"/>
    </source>
</evidence>
<dbReference type="Proteomes" id="UP000198725">
    <property type="component" value="Unassembled WGS sequence"/>
</dbReference>
<dbReference type="GO" id="GO:0015562">
    <property type="term" value="F:efflux transmembrane transporter activity"/>
    <property type="evidence" value="ECO:0007669"/>
    <property type="project" value="InterPro"/>
</dbReference>
<reference evidence="9 12" key="3">
    <citation type="submission" date="2019-08" db="EMBL/GenBank/DDBJ databases">
        <title>Complete genome sequence of Rhodanobacter glycinis strain T01E-68 isolated from tomato root.</title>
        <authorList>
            <person name="Weon H.-Y."/>
            <person name="Lee S.A."/>
        </authorList>
    </citation>
    <scope>NUCLEOTIDE SEQUENCE [LARGE SCALE GENOMIC DNA]</scope>
    <source>
        <strain evidence="9 12">T01E-68</strain>
    </source>
</reference>
<feature type="signal peptide" evidence="8">
    <location>
        <begin position="1"/>
        <end position="21"/>
    </location>
</feature>
<protein>
    <submittedName>
        <fullName evidence="9 10">Outer membrane protein</fullName>
    </submittedName>
</protein>
<keyword evidence="4" id="KW-1134">Transmembrane beta strand</keyword>
<keyword evidence="3" id="KW-0813">Transport</keyword>
<dbReference type="GO" id="GO:0015288">
    <property type="term" value="F:porin activity"/>
    <property type="evidence" value="ECO:0007669"/>
    <property type="project" value="TreeGrafter"/>
</dbReference>
<dbReference type="Proteomes" id="UP000321807">
    <property type="component" value="Chromosome"/>
</dbReference>
<dbReference type="SUPFAM" id="SSF56954">
    <property type="entry name" value="Outer membrane efflux proteins (OEP)"/>
    <property type="match status" value="1"/>
</dbReference>
<evidence type="ECO:0000313" key="11">
    <source>
        <dbReference type="Proteomes" id="UP000198725"/>
    </source>
</evidence>
<dbReference type="GO" id="GO:0009279">
    <property type="term" value="C:cell outer membrane"/>
    <property type="evidence" value="ECO:0007669"/>
    <property type="project" value="UniProtKB-SubCell"/>
</dbReference>
<evidence type="ECO:0000256" key="8">
    <source>
        <dbReference type="SAM" id="SignalP"/>
    </source>
</evidence>
<comment type="similarity">
    <text evidence="2">Belongs to the outer membrane factor (OMF) (TC 1.B.17) family.</text>
</comment>
<comment type="subcellular location">
    <subcellularLocation>
        <location evidence="1">Cell outer membrane</location>
    </subcellularLocation>
</comment>
<gene>
    <name evidence="9" type="ORF">CS053_16780</name>
    <name evidence="10" type="ORF">SAMN05192579_10241</name>
</gene>
<evidence type="ECO:0000256" key="5">
    <source>
        <dbReference type="ARBA" id="ARBA00022692"/>
    </source>
</evidence>
<sequence length="444" mass="47544">MRLKLLTLALTLAAVSLPSHGEDLMDAYRQARANDPVLAQADAQRLGTHEGINQARSALLPQISAGAKLSQASSGGSFNAGLEGDGRGHTRDRSISATLTQSVFNLSQIANLRAAHSSASAQDELYAAAEQNLYVRVATAYFNVLTAEDQLSYAQANEDAYKQQYEQADQRFKVGLSAITDVYQAKSYYEGAKAQTLGAQNTLDDAREALTQITGKPVGTLKKLRDELPLKAPVPADPTAWVQKALQNNPNVLSQQDNVAAADHSINAARAGHLPTLSASLSRGKDTTWLEHGSAAGIAGNGRYGTTVGLTLTVPIFSGGYTQSVVRQSIDQRDSAQDSLESQRRQVRRATLNYYRSVLAGISQVQSGKAAVESGEKALDATRAGFQVGTQTMTDVLLAIQTLTSAESTYSQNRHQFILDKLLLEQAAGTADLKDLEKINALLQ</sequence>
<name>A0A1I3YTZ3_9GAMM</name>
<feature type="chain" id="PRO_5036021400" evidence="8">
    <location>
        <begin position="22"/>
        <end position="444"/>
    </location>
</feature>
<evidence type="ECO:0000256" key="3">
    <source>
        <dbReference type="ARBA" id="ARBA00022448"/>
    </source>
</evidence>
<dbReference type="InterPro" id="IPR003423">
    <property type="entry name" value="OMP_efflux"/>
</dbReference>
<dbReference type="Gene3D" id="1.20.1600.10">
    <property type="entry name" value="Outer membrane efflux proteins (OEP)"/>
    <property type="match status" value="1"/>
</dbReference>
<evidence type="ECO:0000256" key="1">
    <source>
        <dbReference type="ARBA" id="ARBA00004442"/>
    </source>
</evidence>
<accession>A0A1I3YTZ3</accession>
<dbReference type="KEGG" id="rgl:CS053_16780"/>
<keyword evidence="11" id="KW-1185">Reference proteome</keyword>